<dbReference type="Proteomes" id="UP001209854">
    <property type="component" value="Unassembled WGS sequence"/>
</dbReference>
<sequence length="409" mass="47467">MNTRLIKTLQHVRELIAQAPLLEPEWESKDECYQWVEGVLRHFQYKSLTRSEKGLIKQYLTLATGYSRAQITRLISACLSQGRLKRKQRTSNGFTRQYTKADIRLLAATDQLHNGLNGAAIKKLCERAYEQGDQRFVRLKDISVSHIYNLRQSKTYRNIRTPKDVTKPTNRAIGIRRKPRPEGQPGFIRIDTVHQGDKDRVKGVYHINAVDEVTQYQVVCSVEKISETFLIPVLEELLAAFPFKLRGFHSDNGSEYINGRVAKLLEKLRINFTKSRARKTNDNALVESKNGAVIRKILGYAHIPQKYATEINEFNRNYLTPYLNFHRPCFFAETEVDKKGKERKKYRYENMMTPYEKFRSISNCKKYLKKGITLEELEARATSMSDNEAAEQLQAAKESLFQSIFERKA</sequence>
<dbReference type="EMBL" id="JAPFCC010000001">
    <property type="protein sequence ID" value="MCW7553939.1"/>
    <property type="molecule type" value="Genomic_DNA"/>
</dbReference>
<gene>
    <name evidence="2" type="ORF">NX722_15170</name>
</gene>
<dbReference type="RefSeq" id="WP_262563680.1">
    <property type="nucleotide sequence ID" value="NZ_JAPFCC010000001.1"/>
</dbReference>
<dbReference type="PROSITE" id="PS50994">
    <property type="entry name" value="INTEGRASE"/>
    <property type="match status" value="1"/>
</dbReference>
<dbReference type="InterPro" id="IPR001584">
    <property type="entry name" value="Integrase_cat-core"/>
</dbReference>
<name>A0ABT3MX26_9GAMM</name>
<accession>A0ABT3MX26</accession>
<proteinExistence type="predicted"/>
<dbReference type="InterPro" id="IPR036397">
    <property type="entry name" value="RNaseH_sf"/>
</dbReference>
<dbReference type="SUPFAM" id="SSF53098">
    <property type="entry name" value="Ribonuclease H-like"/>
    <property type="match status" value="1"/>
</dbReference>
<evidence type="ECO:0000313" key="2">
    <source>
        <dbReference type="EMBL" id="MCW7553939.1"/>
    </source>
</evidence>
<evidence type="ECO:0000313" key="3">
    <source>
        <dbReference type="Proteomes" id="UP001209854"/>
    </source>
</evidence>
<feature type="domain" description="Integrase catalytic" evidence="1">
    <location>
        <begin position="177"/>
        <end position="362"/>
    </location>
</feature>
<comment type="caution">
    <text evidence="2">The sequence shown here is derived from an EMBL/GenBank/DDBJ whole genome shotgun (WGS) entry which is preliminary data.</text>
</comment>
<dbReference type="InterPro" id="IPR012337">
    <property type="entry name" value="RNaseH-like_sf"/>
</dbReference>
<reference evidence="2 3" key="1">
    <citation type="submission" date="2022-10" db="EMBL/GenBank/DDBJ databases">
        <title>High-quality genome sequences of two octocoral-associated bacteria, Endozoicomonas euniceicola EF212 and Endozoicomonas gorgoniicola PS125.</title>
        <authorList>
            <person name="Chiou Y.-J."/>
            <person name="Chen Y.-H."/>
        </authorList>
    </citation>
    <scope>NUCLEOTIDE SEQUENCE [LARGE SCALE GENOMIC DNA]</scope>
    <source>
        <strain evidence="2 3">PS125</strain>
    </source>
</reference>
<organism evidence="2 3">
    <name type="scientific">Endozoicomonas gorgoniicola</name>
    <dbReference type="NCBI Taxonomy" id="1234144"/>
    <lineage>
        <taxon>Bacteria</taxon>
        <taxon>Pseudomonadati</taxon>
        <taxon>Pseudomonadota</taxon>
        <taxon>Gammaproteobacteria</taxon>
        <taxon>Oceanospirillales</taxon>
        <taxon>Endozoicomonadaceae</taxon>
        <taxon>Endozoicomonas</taxon>
    </lineage>
</organism>
<protein>
    <submittedName>
        <fullName evidence="2">Transposase family protein</fullName>
    </submittedName>
</protein>
<evidence type="ECO:0000259" key="1">
    <source>
        <dbReference type="PROSITE" id="PS50994"/>
    </source>
</evidence>
<dbReference type="Gene3D" id="3.30.420.10">
    <property type="entry name" value="Ribonuclease H-like superfamily/Ribonuclease H"/>
    <property type="match status" value="1"/>
</dbReference>
<keyword evidence="3" id="KW-1185">Reference proteome</keyword>